<comment type="caution">
    <text evidence="1">The sequence shown here is derived from an EMBL/GenBank/DDBJ whole genome shotgun (WGS) entry which is preliminary data.</text>
</comment>
<accession>A0AAE3AE62</accession>
<dbReference type="Proteomes" id="UP001199319">
    <property type="component" value="Unassembled WGS sequence"/>
</dbReference>
<proteinExistence type="predicted"/>
<dbReference type="EMBL" id="JAJEPW010000003">
    <property type="protein sequence ID" value="MCC2128318.1"/>
    <property type="molecule type" value="Genomic_DNA"/>
</dbReference>
<organism evidence="1 2">
    <name type="scientific">Brotocaccenecus cirricatena</name>
    <dbReference type="NCBI Taxonomy" id="3064195"/>
    <lineage>
        <taxon>Bacteria</taxon>
        <taxon>Bacillati</taxon>
        <taxon>Bacillota</taxon>
        <taxon>Clostridia</taxon>
        <taxon>Eubacteriales</taxon>
        <taxon>Oscillospiraceae</taxon>
        <taxon>Brotocaccenecus</taxon>
    </lineage>
</organism>
<dbReference type="RefSeq" id="WP_302927723.1">
    <property type="nucleotide sequence ID" value="NZ_JAJEPW010000003.1"/>
</dbReference>
<dbReference type="AlphaFoldDB" id="A0AAE3AE62"/>
<keyword evidence="2" id="KW-1185">Reference proteome</keyword>
<evidence type="ECO:0000313" key="2">
    <source>
        <dbReference type="Proteomes" id="UP001199319"/>
    </source>
</evidence>
<gene>
    <name evidence="1" type="ORF">LKD37_02085</name>
</gene>
<reference evidence="1" key="1">
    <citation type="submission" date="2021-10" db="EMBL/GenBank/DDBJ databases">
        <title>Anaerobic single-cell dispensing facilitates the cultivation of human gut bacteria.</title>
        <authorList>
            <person name="Afrizal A."/>
        </authorList>
    </citation>
    <scope>NUCLEOTIDE SEQUENCE</scope>
    <source>
        <strain evidence="1">CLA-AA-H272</strain>
    </source>
</reference>
<evidence type="ECO:0000313" key="1">
    <source>
        <dbReference type="EMBL" id="MCC2128318.1"/>
    </source>
</evidence>
<sequence length="119" mass="13954">MTRRLNDLYDQIYKAEDLLQESMMKKATLESEQMSVQSMIGILSSFDAIYDRMNAAERRDLVKYLISEVELFPREEQKTQKRFVRAIAYKFPIEQKVLTQFDECGASIETVVLLSKDML</sequence>
<protein>
    <submittedName>
        <fullName evidence="1">Uncharacterized protein</fullName>
    </submittedName>
</protein>
<name>A0AAE3AE62_9FIRM</name>